<keyword evidence="9" id="KW-1185">Reference proteome</keyword>
<name>A0AA41W9A2_9GAMM</name>
<comment type="subcellular location">
    <subcellularLocation>
        <location evidence="1">Golgi apparatus membrane</location>
        <topology evidence="1">Single-pass type II membrane protein</topology>
    </subcellularLocation>
</comment>
<keyword evidence="5" id="KW-0333">Golgi apparatus</keyword>
<proteinExistence type="predicted"/>
<dbReference type="InterPro" id="IPR027417">
    <property type="entry name" value="P-loop_NTPase"/>
</dbReference>
<evidence type="ECO:0000313" key="9">
    <source>
        <dbReference type="Proteomes" id="UP001165393"/>
    </source>
</evidence>
<dbReference type="InterPro" id="IPR018011">
    <property type="entry name" value="Carb_sulfotrans_8-10"/>
</dbReference>
<organism evidence="8 9">
    <name type="scientific">Echinimonas agarilytica</name>
    <dbReference type="NCBI Taxonomy" id="1215918"/>
    <lineage>
        <taxon>Bacteria</taxon>
        <taxon>Pseudomonadati</taxon>
        <taxon>Pseudomonadota</taxon>
        <taxon>Gammaproteobacteria</taxon>
        <taxon>Alteromonadales</taxon>
        <taxon>Echinimonadaceae</taxon>
        <taxon>Echinimonas</taxon>
    </lineage>
</organism>
<sequence>MLNHGDLFPYRRYMTQHSCIFVHVPKAAGTSVLTALSKPGQQIRRDHCTAIDFLRADRKAFEASYKFAFVRHPVSRLYSAFQYLLTGGNGTTDAQIAKTLNDQYPTFELFVIQYLTPQMLHSHLLLRPQFAFLCDENLNIMVDYIGKFERLSGDFEVIQKRLKLSQGVPHVNKGKADKSKETISPEVIQRIQTLYQLDFEIFDYAMEG</sequence>
<keyword evidence="6" id="KW-0472">Membrane</keyword>
<keyword evidence="2" id="KW-0808">Transferase</keyword>
<dbReference type="AlphaFoldDB" id="A0AA41W9A2"/>
<protein>
    <submittedName>
        <fullName evidence="8">Sulfotransferase family protein</fullName>
    </submittedName>
</protein>
<dbReference type="Pfam" id="PF03567">
    <property type="entry name" value="Sulfotransfer_2"/>
    <property type="match status" value="1"/>
</dbReference>
<dbReference type="GO" id="GO:0008146">
    <property type="term" value="F:sulfotransferase activity"/>
    <property type="evidence" value="ECO:0007669"/>
    <property type="project" value="InterPro"/>
</dbReference>
<evidence type="ECO:0000256" key="1">
    <source>
        <dbReference type="ARBA" id="ARBA00004323"/>
    </source>
</evidence>
<comment type="caution">
    <text evidence="8">The sequence shown here is derived from an EMBL/GenBank/DDBJ whole genome shotgun (WGS) entry which is preliminary data.</text>
</comment>
<dbReference type="RefSeq" id="WP_251262965.1">
    <property type="nucleotide sequence ID" value="NZ_JAMQGP010000011.1"/>
</dbReference>
<reference evidence="8 9" key="1">
    <citation type="journal article" date="2013" name="Antonie Van Leeuwenhoek">
        <title>Echinimonas agarilytica gen. nov., sp. nov., a new gammaproteobacterium isolated from the sea urchin Strongylocentrotus intermedius.</title>
        <authorList>
            <person name="Nedashkovskaya O.I."/>
            <person name="Stenkova A.M."/>
            <person name="Zhukova N.V."/>
            <person name="Van Trappen S."/>
            <person name="Lee J.S."/>
            <person name="Kim S.B."/>
        </authorList>
    </citation>
    <scope>NUCLEOTIDE SEQUENCE [LARGE SCALE GENOMIC DNA]</scope>
    <source>
        <strain evidence="8 9">KMM 6351</strain>
    </source>
</reference>
<dbReference type="PANTHER" id="PTHR12137:SF54">
    <property type="entry name" value="CARBOHYDRATE SULFOTRANSFERASE"/>
    <property type="match status" value="1"/>
</dbReference>
<dbReference type="GO" id="GO:0016020">
    <property type="term" value="C:membrane"/>
    <property type="evidence" value="ECO:0007669"/>
    <property type="project" value="InterPro"/>
</dbReference>
<keyword evidence="3" id="KW-0812">Transmembrane</keyword>
<keyword evidence="7" id="KW-0325">Glycoprotein</keyword>
<gene>
    <name evidence="8" type="ORF">NAF29_17705</name>
</gene>
<accession>A0AA41W9A2</accession>
<evidence type="ECO:0000256" key="7">
    <source>
        <dbReference type="ARBA" id="ARBA00023180"/>
    </source>
</evidence>
<dbReference type="Proteomes" id="UP001165393">
    <property type="component" value="Unassembled WGS sequence"/>
</dbReference>
<evidence type="ECO:0000256" key="4">
    <source>
        <dbReference type="ARBA" id="ARBA00022989"/>
    </source>
</evidence>
<keyword evidence="4" id="KW-1133">Transmembrane helix</keyword>
<dbReference type="EMBL" id="JAMQGP010000011">
    <property type="protein sequence ID" value="MCM2681485.1"/>
    <property type="molecule type" value="Genomic_DNA"/>
</dbReference>
<dbReference type="GO" id="GO:0016051">
    <property type="term" value="P:carbohydrate biosynthetic process"/>
    <property type="evidence" value="ECO:0007669"/>
    <property type="project" value="InterPro"/>
</dbReference>
<dbReference type="SUPFAM" id="SSF52540">
    <property type="entry name" value="P-loop containing nucleoside triphosphate hydrolases"/>
    <property type="match status" value="1"/>
</dbReference>
<dbReference type="PANTHER" id="PTHR12137">
    <property type="entry name" value="CARBOHYDRATE SULFOTRANSFERASE"/>
    <property type="match status" value="1"/>
</dbReference>
<evidence type="ECO:0000256" key="5">
    <source>
        <dbReference type="ARBA" id="ARBA00023034"/>
    </source>
</evidence>
<evidence type="ECO:0000256" key="6">
    <source>
        <dbReference type="ARBA" id="ARBA00023136"/>
    </source>
</evidence>
<evidence type="ECO:0000313" key="8">
    <source>
        <dbReference type="EMBL" id="MCM2681485.1"/>
    </source>
</evidence>
<dbReference type="InterPro" id="IPR005331">
    <property type="entry name" value="Sulfotransferase"/>
</dbReference>
<dbReference type="Gene3D" id="3.40.50.300">
    <property type="entry name" value="P-loop containing nucleotide triphosphate hydrolases"/>
    <property type="match status" value="1"/>
</dbReference>
<evidence type="ECO:0000256" key="2">
    <source>
        <dbReference type="ARBA" id="ARBA00022679"/>
    </source>
</evidence>
<evidence type="ECO:0000256" key="3">
    <source>
        <dbReference type="ARBA" id="ARBA00022692"/>
    </source>
</evidence>